<evidence type="ECO:0000256" key="6">
    <source>
        <dbReference type="ARBA" id="ARBA00022962"/>
    </source>
</evidence>
<dbReference type="PANTHER" id="PTHR43873:SF1">
    <property type="entry name" value="COBYRINATE A,C-DIAMIDE SYNTHASE"/>
    <property type="match status" value="1"/>
</dbReference>
<evidence type="ECO:0000259" key="7">
    <source>
        <dbReference type="Pfam" id="PF01656"/>
    </source>
</evidence>
<dbReference type="InterPro" id="IPR011698">
    <property type="entry name" value="GATase_3"/>
</dbReference>
<keyword evidence="3" id="KW-0547">Nucleotide-binding</keyword>
<keyword evidence="2" id="KW-0436">Ligase</keyword>
<dbReference type="InterPro" id="IPR029062">
    <property type="entry name" value="Class_I_gatase-like"/>
</dbReference>
<keyword evidence="6" id="KW-0315">Glutamine amidotransferase</keyword>
<evidence type="ECO:0000256" key="5">
    <source>
        <dbReference type="ARBA" id="ARBA00022842"/>
    </source>
</evidence>
<evidence type="ECO:0000259" key="8">
    <source>
        <dbReference type="Pfam" id="PF07685"/>
    </source>
</evidence>
<sequence>MENSFARLMISGTHSGCGKTTVFCALLQALKNRGRDVAAFKCGPDYIDPMFHARIVGAPSSNLDSFLSGEWMPALFAESAREISLAEGAMGYYDGLGQSTRHSAFDVASRLQMPAVLVVDGKGSSLSLLAAMQGFLRFREESGIRGFILNRVSKSTYEGLKGLWKEEGAKLYGYFPPLPEKYLLKSRHLGLVTAGEVENLREMTQHLARQAEQTLDVDGLIALAHSAPALKAAQPPLPKLGKVRFAVARDEAFCFYYEDNFRLLQKLGGEIVFFSPLRDAQVPQADCLYLGGGYPELYADALEKNSSMRGSIRAAVQRGVPVFAECGGFMYLNALLDGREMCGVLGGECFDCGKLVRFGYCTLKLKRDCLLGPAGAELRAHEFHYYDCTENGSDAVAVRGGESRLCLVADERLAAGFPHVHFYGNLACAEHFYRACLNFREKRDAAQK</sequence>
<evidence type="ECO:0000256" key="1">
    <source>
        <dbReference type="ARBA" id="ARBA00001946"/>
    </source>
</evidence>
<dbReference type="Proteomes" id="UP000824204">
    <property type="component" value="Unassembled WGS sequence"/>
</dbReference>
<protein>
    <submittedName>
        <fullName evidence="9">Cobyrinate a,c-diamide synthase</fullName>
    </submittedName>
</protein>
<dbReference type="AlphaFoldDB" id="A0A9D1V7T8"/>
<comment type="cofactor">
    <cofactor evidence="1">
        <name>Mg(2+)</name>
        <dbReference type="ChEBI" id="CHEBI:18420"/>
    </cofactor>
</comment>
<dbReference type="PROSITE" id="PS51274">
    <property type="entry name" value="GATASE_COBBQ"/>
    <property type="match status" value="1"/>
</dbReference>
<gene>
    <name evidence="9" type="ORF">H9741_03530</name>
</gene>
<keyword evidence="4" id="KW-0067">ATP-binding</keyword>
<evidence type="ECO:0000256" key="2">
    <source>
        <dbReference type="ARBA" id="ARBA00022598"/>
    </source>
</evidence>
<name>A0A9D1V7T8_9FIRM</name>
<evidence type="ECO:0000256" key="3">
    <source>
        <dbReference type="ARBA" id="ARBA00022741"/>
    </source>
</evidence>
<dbReference type="GO" id="GO:0042242">
    <property type="term" value="F:cobyrinic acid a,c-diamide synthase activity"/>
    <property type="evidence" value="ECO:0007669"/>
    <property type="project" value="InterPro"/>
</dbReference>
<dbReference type="InterPro" id="IPR027417">
    <property type="entry name" value="P-loop_NTPase"/>
</dbReference>
<reference evidence="9" key="1">
    <citation type="journal article" date="2021" name="PeerJ">
        <title>Extensive microbial diversity within the chicken gut microbiome revealed by metagenomics and culture.</title>
        <authorList>
            <person name="Gilroy R."/>
            <person name="Ravi A."/>
            <person name="Getino M."/>
            <person name="Pursley I."/>
            <person name="Horton D.L."/>
            <person name="Alikhan N.F."/>
            <person name="Baker D."/>
            <person name="Gharbi K."/>
            <person name="Hall N."/>
            <person name="Watson M."/>
            <person name="Adriaenssens E.M."/>
            <person name="Foster-Nyarko E."/>
            <person name="Jarju S."/>
            <person name="Secka A."/>
            <person name="Antonio M."/>
            <person name="Oren A."/>
            <person name="Chaudhuri R.R."/>
            <person name="La Ragione R."/>
            <person name="Hildebrand F."/>
            <person name="Pallen M.J."/>
        </authorList>
    </citation>
    <scope>NUCLEOTIDE SEQUENCE</scope>
    <source>
        <strain evidence="9">811</strain>
    </source>
</reference>
<dbReference type="Pfam" id="PF01656">
    <property type="entry name" value="CbiA"/>
    <property type="match status" value="1"/>
</dbReference>
<evidence type="ECO:0000256" key="4">
    <source>
        <dbReference type="ARBA" id="ARBA00022840"/>
    </source>
</evidence>
<evidence type="ECO:0000313" key="10">
    <source>
        <dbReference type="Proteomes" id="UP000824204"/>
    </source>
</evidence>
<dbReference type="Pfam" id="PF07685">
    <property type="entry name" value="GATase_3"/>
    <property type="match status" value="1"/>
</dbReference>
<proteinExistence type="predicted"/>
<dbReference type="NCBIfam" id="TIGR00379">
    <property type="entry name" value="cobB"/>
    <property type="match status" value="1"/>
</dbReference>
<dbReference type="NCBIfam" id="NF002204">
    <property type="entry name" value="PRK01077.1"/>
    <property type="match status" value="1"/>
</dbReference>
<accession>A0A9D1V7T8</accession>
<organism evidence="9 10">
    <name type="scientific">Candidatus Borkfalkia faecipullorum</name>
    <dbReference type="NCBI Taxonomy" id="2838510"/>
    <lineage>
        <taxon>Bacteria</taxon>
        <taxon>Bacillati</taxon>
        <taxon>Bacillota</taxon>
        <taxon>Clostridia</taxon>
        <taxon>Christensenellales</taxon>
        <taxon>Christensenellaceae</taxon>
        <taxon>Candidatus Borkfalkia</taxon>
    </lineage>
</organism>
<dbReference type="InterPro" id="IPR002586">
    <property type="entry name" value="CobQ/CobB/MinD/ParA_Nub-bd_dom"/>
</dbReference>
<reference evidence="9" key="2">
    <citation type="submission" date="2021-04" db="EMBL/GenBank/DDBJ databases">
        <authorList>
            <person name="Gilroy R."/>
        </authorList>
    </citation>
    <scope>NUCLEOTIDE SEQUENCE</scope>
    <source>
        <strain evidence="9">811</strain>
    </source>
</reference>
<comment type="caution">
    <text evidence="9">The sequence shown here is derived from an EMBL/GenBank/DDBJ whole genome shotgun (WGS) entry which is preliminary data.</text>
</comment>
<evidence type="ECO:0000313" key="9">
    <source>
        <dbReference type="EMBL" id="HIX07518.1"/>
    </source>
</evidence>
<feature type="domain" description="CobQ/CobB/MinD/ParA nucleotide binding" evidence="7">
    <location>
        <begin position="8"/>
        <end position="173"/>
    </location>
</feature>
<feature type="domain" description="CobB/CobQ-like glutamine amidotransferase" evidence="8">
    <location>
        <begin position="246"/>
        <end position="423"/>
    </location>
</feature>
<dbReference type="Gene3D" id="3.40.50.300">
    <property type="entry name" value="P-loop containing nucleotide triphosphate hydrolases"/>
    <property type="match status" value="2"/>
</dbReference>
<dbReference type="SUPFAM" id="SSF52540">
    <property type="entry name" value="P-loop containing nucleoside triphosphate hydrolases"/>
    <property type="match status" value="1"/>
</dbReference>
<dbReference type="SUPFAM" id="SSF52317">
    <property type="entry name" value="Class I glutamine amidotransferase-like"/>
    <property type="match status" value="1"/>
</dbReference>
<dbReference type="PANTHER" id="PTHR43873">
    <property type="entry name" value="COBYRINATE A,C-DIAMIDE SYNTHASE"/>
    <property type="match status" value="1"/>
</dbReference>
<dbReference type="Gene3D" id="3.40.50.880">
    <property type="match status" value="1"/>
</dbReference>
<dbReference type="GO" id="GO:0005524">
    <property type="term" value="F:ATP binding"/>
    <property type="evidence" value="ECO:0007669"/>
    <property type="project" value="UniProtKB-KW"/>
</dbReference>
<dbReference type="EMBL" id="DXFX01000045">
    <property type="protein sequence ID" value="HIX07518.1"/>
    <property type="molecule type" value="Genomic_DNA"/>
</dbReference>
<dbReference type="InterPro" id="IPR004484">
    <property type="entry name" value="CbiA/CobB_synth"/>
</dbReference>
<keyword evidence="5" id="KW-0460">Magnesium</keyword>
<dbReference type="CDD" id="cd03130">
    <property type="entry name" value="GATase1_CobB"/>
    <property type="match status" value="1"/>
</dbReference>